<dbReference type="InterPro" id="IPR018775">
    <property type="entry name" value="RlaP"/>
</dbReference>
<evidence type="ECO:0000313" key="2">
    <source>
        <dbReference type="Proteomes" id="UP000224336"/>
    </source>
</evidence>
<gene>
    <name evidence="1" type="ORF">KTN4_288</name>
</gene>
<sequence>MKKYFYSLRPLLAALWVETSHEHPPMVFHELLPILSDPILYKRIQELVNAKVGATE</sequence>
<dbReference type="Proteomes" id="UP000224336">
    <property type="component" value="Segment"/>
</dbReference>
<proteinExistence type="predicted"/>
<reference evidence="1 2" key="1">
    <citation type="journal article" date="2016" name="Sci. Rep.">
        <title>A proposed integrated approach for the preclinical evaluation of phage therapy in Pseudomonas infections.</title>
        <authorList>
            <person name="Danis-Wlodarczyk K."/>
            <person name="Vandenheuvel D."/>
            <person name="Jang H.B."/>
            <person name="Briers Y."/>
            <person name="Olszak T."/>
            <person name="Arabski M."/>
            <person name="Wasik S."/>
            <person name="Drabik M."/>
            <person name="Higgins G."/>
            <person name="Tyrrell J."/>
            <person name="Harvey B.J."/>
            <person name="Noben J.P."/>
            <person name="Lavigne R."/>
            <person name="Drulis-Kawa Z."/>
        </authorList>
    </citation>
    <scope>NUCLEOTIDE SEQUENCE [LARGE SCALE GENOMIC DNA]</scope>
</reference>
<name>A0A192Y7U3_9CAUD</name>
<organism evidence="1 2">
    <name type="scientific">Pseudomonas phage KTN4</name>
    <dbReference type="NCBI Taxonomy" id="1862701"/>
    <lineage>
        <taxon>Viruses</taxon>
        <taxon>Duplodnaviria</taxon>
        <taxon>Heunggongvirae</taxon>
        <taxon>Uroviricota</taxon>
        <taxon>Caudoviricetes</taxon>
        <taxon>Chimalliviridae</taxon>
        <taxon>Phikzvirus</taxon>
        <taxon>Phikzvirus phiKZ</taxon>
    </lineage>
</organism>
<protein>
    <submittedName>
        <fullName evidence="1">Uncharacterized protein</fullName>
    </submittedName>
</protein>
<dbReference type="Pfam" id="PF10127">
    <property type="entry name" value="RlaP"/>
    <property type="match status" value="1"/>
</dbReference>
<accession>A0A192Y7U3</accession>
<evidence type="ECO:0000313" key="1">
    <source>
        <dbReference type="EMBL" id="ANM45046.1"/>
    </source>
</evidence>
<dbReference type="EMBL" id="KU521356">
    <property type="protein sequence ID" value="ANM45046.1"/>
    <property type="molecule type" value="Genomic_DNA"/>
</dbReference>